<reference evidence="1 2" key="1">
    <citation type="submission" date="2017-06" db="EMBL/GenBank/DDBJ databases">
        <title>Whole Genome Sequences of Colwellia marinimaniae MTCD1.</title>
        <authorList>
            <person name="Kusumoto H."/>
            <person name="Inoue M."/>
            <person name="Tanikawa K."/>
            <person name="Maeji H."/>
            <person name="Cameron J.H."/>
            <person name="Bartlett D.H."/>
        </authorList>
    </citation>
    <scope>NUCLEOTIDE SEQUENCE [LARGE SCALE GENOMIC DNA]</scope>
    <source>
        <strain evidence="1 2">MTCD1</strain>
    </source>
</reference>
<dbReference type="EMBL" id="BDQM01000009">
    <property type="protein sequence ID" value="GAW95954.1"/>
    <property type="molecule type" value="Genomic_DNA"/>
</dbReference>
<evidence type="ECO:0000313" key="2">
    <source>
        <dbReference type="Proteomes" id="UP000197068"/>
    </source>
</evidence>
<protein>
    <recommendedName>
        <fullName evidence="3">Lipoprotein</fullName>
    </recommendedName>
</protein>
<dbReference type="PROSITE" id="PS51257">
    <property type="entry name" value="PROKAR_LIPOPROTEIN"/>
    <property type="match status" value="1"/>
</dbReference>
<gene>
    <name evidence="1" type="ORF">MTCD1_01560</name>
</gene>
<accession>A0ABQ0MUA5</accession>
<comment type="caution">
    <text evidence="1">The sequence shown here is derived from an EMBL/GenBank/DDBJ whole genome shotgun (WGS) entry which is preliminary data.</text>
</comment>
<proteinExistence type="predicted"/>
<name>A0ABQ0MUA5_9GAMM</name>
<evidence type="ECO:0000313" key="1">
    <source>
        <dbReference type="EMBL" id="GAW95954.1"/>
    </source>
</evidence>
<sequence>MNLKPTLLSLVITSAILSGCNATIDKHVTKLPATSTELTTAQGSLIPVASVIPHPSDMSVDVTASGRVSTLNSIEVVKVGKNIPYTYSSGRVNNTPGFDWYVSKHFALKSNRPEAQVLLYMELLESSFPHYIELFGMTPPDMENKRMAAVYGSSKKETKIFVTDDNFTRGISAGGEAMFYNLVGYSFPSAREQHQRYIVVHEQGHVFQMSLMDYPGWLPTWFTEGTADALAHHYYDPEKKQLKVMVFDRASPMDYVRLGLKQYEELNSPSIEDMTNNPSLYRGINFFIVHFMLDHPDRSHKFKAYRDEMAAMRQSDYGSGKALSHQLMMDIFGDWDKVEAQFVEYVASIDKTFNTAAGPWEQDGNKLWVRVLNNSYEHGSPRMDVRLKPGEKPVYKSFKFDQPLAEMSSLIIKPVRGNDNPTVALAIDYQADHLHRGHVGIGLGLKISDENQQRLTADKKVGTFKQKSYKPDEDELLQIKIVKGNTIVVNASSLGGDDIRYSISPQMIADLEAQSQPKLGLSVTINADHLSILLKSKASEYKVNFSISNEVRAKLLDRHMAILAENAEHRLTAFFDDGRDLNPVPRDLTTNLEVNPWANPADRAISRLFRAMWRLGDKVPNELSVMYEYMLVATPKDRKTQLTSLAKLNAASASLVAAIVNSGATKDKINHALEELSGLHLRLEWRQEKANGEQVVSAVLRNQGASVAKVNIVLNQQGNNSFTKELLLASGDKTRQDLTTTLATRTSKKAITAKASVEWQGQLIVLTVTQGARVYPWSSMAIVEEAKVIGNEVFITSEFRGPHAGETKGKIMVQAYPSDIFENSYYEEEITIAPYEIQQFSHKFTLKSGVKSKPNAVDVTFELVIDGEPVLISERSEIK</sequence>
<dbReference type="RefSeq" id="WP_057181861.1">
    <property type="nucleotide sequence ID" value="NZ_BDQM01000009.1"/>
</dbReference>
<dbReference type="Proteomes" id="UP000197068">
    <property type="component" value="Unassembled WGS sequence"/>
</dbReference>
<evidence type="ECO:0008006" key="3">
    <source>
        <dbReference type="Google" id="ProtNLM"/>
    </source>
</evidence>
<organism evidence="1 2">
    <name type="scientific">Colwellia marinimaniae</name>
    <dbReference type="NCBI Taxonomy" id="1513592"/>
    <lineage>
        <taxon>Bacteria</taxon>
        <taxon>Pseudomonadati</taxon>
        <taxon>Pseudomonadota</taxon>
        <taxon>Gammaproteobacteria</taxon>
        <taxon>Alteromonadales</taxon>
        <taxon>Colwelliaceae</taxon>
        <taxon>Colwellia</taxon>
    </lineage>
</organism>
<keyword evidence="2" id="KW-1185">Reference proteome</keyword>